<reference evidence="3" key="1">
    <citation type="submission" date="2020-12" db="EMBL/GenBank/DDBJ databases">
        <title>Clostridium thailandense sp. nov., a novel acetogenic bacterium isolated from peat land soil in Thailand.</title>
        <authorList>
            <person name="Chaikitkaew S."/>
            <person name="Birkeland N.K."/>
        </authorList>
    </citation>
    <scope>NUCLEOTIDE SEQUENCE</scope>
    <source>
        <strain evidence="3">PL3</strain>
    </source>
</reference>
<name>A0A949X139_9CLOT</name>
<proteinExistence type="predicted"/>
<dbReference type="InterPro" id="IPR007419">
    <property type="entry name" value="BFD-like_2Fe2S-bd_dom"/>
</dbReference>
<feature type="domain" description="BFD-like [2Fe-2S]-binding" evidence="2">
    <location>
        <begin position="380"/>
        <end position="433"/>
    </location>
</feature>
<dbReference type="Proteomes" id="UP000694308">
    <property type="component" value="Unassembled WGS sequence"/>
</dbReference>
<dbReference type="RefSeq" id="WP_218318843.1">
    <property type="nucleotide sequence ID" value="NZ_JAEEGC010000009.1"/>
</dbReference>
<comment type="caution">
    <text evidence="3">The sequence shown here is derived from an EMBL/GenBank/DDBJ whole genome shotgun (WGS) entry which is preliminary data.</text>
</comment>
<evidence type="ECO:0000259" key="1">
    <source>
        <dbReference type="Pfam" id="PF01266"/>
    </source>
</evidence>
<dbReference type="InterPro" id="IPR006076">
    <property type="entry name" value="FAD-dep_OxRdtase"/>
</dbReference>
<dbReference type="EMBL" id="JAEEGC010000009">
    <property type="protein sequence ID" value="MBV7271804.1"/>
    <property type="molecule type" value="Genomic_DNA"/>
</dbReference>
<keyword evidence="4" id="KW-1185">Reference proteome</keyword>
<accession>A0A949X139</accession>
<dbReference type="CDD" id="cd19946">
    <property type="entry name" value="GlpA-like_Fer2_BFD-like"/>
    <property type="match status" value="1"/>
</dbReference>
<dbReference type="Pfam" id="PF01266">
    <property type="entry name" value="DAO"/>
    <property type="match status" value="1"/>
</dbReference>
<feature type="domain" description="FAD dependent oxidoreductase" evidence="1">
    <location>
        <begin position="4"/>
        <end position="335"/>
    </location>
</feature>
<evidence type="ECO:0000313" key="3">
    <source>
        <dbReference type="EMBL" id="MBV7271804.1"/>
    </source>
</evidence>
<protein>
    <submittedName>
        <fullName evidence="3">FAD-dependent oxidoreductase</fullName>
    </submittedName>
</protein>
<gene>
    <name evidence="3" type="ORF">I6U48_02595</name>
</gene>
<evidence type="ECO:0000313" key="4">
    <source>
        <dbReference type="Proteomes" id="UP000694308"/>
    </source>
</evidence>
<dbReference type="Pfam" id="PF04324">
    <property type="entry name" value="Fer2_BFD"/>
    <property type="match status" value="1"/>
</dbReference>
<dbReference type="AlphaFoldDB" id="A0A949X139"/>
<dbReference type="PANTHER" id="PTHR42720">
    <property type="entry name" value="GLYCEROL-3-PHOSPHATE DEHYDROGENASE"/>
    <property type="match status" value="1"/>
</dbReference>
<sequence>MDYDVLILGGGIIGCAAAYELSKYSLNIALIEKDYDIADDVAFINSSVVYDGIQCEDRLMSKLQLMGNELMKDIASKFNITLKKRSSLIIAEDKKGEEKLDYMYNRTLDRGIKNIRILNSEEVYELEPNLSANVIKAIYSENTGIICPYDLAISYGEIAFDNGVKFKLEEEVIDIQKISKGFRVVTNKNKFTCNMVLNTTPGKYYGIGNENKEKRDRSYSKYFLLEKDLNGDFKNIITSLSKEDDEIYVFPTVQGGTIISLKTNKNISYSDSLKKISSFLGNINEEYINMFYELPFYNDKLIIDDSLIDKGYIKVVGKHYSQVTITPAIAKIVCETIVNNLNCVLKKDFVDKRREVYRFRDLSNEERKNIIKQDKKYGKIICVCQKVTEGEIVDAIRRPLGARTLEGIKRRTGAAFGSCKGAQCLNKVVSILSRETDKKFIDIVKDSKNSKIVISRIKEFNEM</sequence>
<organism evidence="3 4">
    <name type="scientific">Clostridium thailandense</name>
    <dbReference type="NCBI Taxonomy" id="2794346"/>
    <lineage>
        <taxon>Bacteria</taxon>
        <taxon>Bacillati</taxon>
        <taxon>Bacillota</taxon>
        <taxon>Clostridia</taxon>
        <taxon>Eubacteriales</taxon>
        <taxon>Clostridiaceae</taxon>
        <taxon>Clostridium</taxon>
    </lineage>
</organism>
<dbReference type="InterPro" id="IPR052745">
    <property type="entry name" value="G3P_Oxidase/Oxidoreductase"/>
</dbReference>
<dbReference type="PANTHER" id="PTHR42720:SF1">
    <property type="entry name" value="GLYCEROL 3-PHOSPHATE OXIDASE"/>
    <property type="match status" value="1"/>
</dbReference>
<evidence type="ECO:0000259" key="2">
    <source>
        <dbReference type="Pfam" id="PF04324"/>
    </source>
</evidence>